<comment type="caution">
    <text evidence="6">The sequence shown here is derived from an EMBL/GenBank/DDBJ whole genome shotgun (WGS) entry which is preliminary data.</text>
</comment>
<dbReference type="PANTHER" id="PTHR30329">
    <property type="entry name" value="STATOR ELEMENT OF FLAGELLAR MOTOR COMPLEX"/>
    <property type="match status" value="1"/>
</dbReference>
<name>A0A501PZG2_9FLAO</name>
<evidence type="ECO:0000256" key="4">
    <source>
        <dbReference type="PROSITE-ProRule" id="PRU00473"/>
    </source>
</evidence>
<dbReference type="PRINTS" id="PR01021">
    <property type="entry name" value="OMPADOMAIN"/>
</dbReference>
<dbReference type="InterPro" id="IPR050330">
    <property type="entry name" value="Bact_OuterMem_StrucFunc"/>
</dbReference>
<evidence type="ECO:0000256" key="2">
    <source>
        <dbReference type="ARBA" id="ARBA00023136"/>
    </source>
</evidence>
<sequence>MNTTTNLLKKMNLGKTAAIALSVLVISCNSGGKKDQQGTEKDSIPAAEETAVPTAAKAKVFDINAYPVSEKALGAFPYFNLPEGYYNYNKNKPVDYDRAYFWVGDHFEKPEGKIFYDYVRAKEGKSYSDLELSKNIEQIITEAGGVKITESKVPQDSVPNIPENNGLKYKDGYGFIGQMPTVTYLIRRTDRNIWIQHTPTDDGSSIGWMILETKPFKATASLIKAEAMKQELDKTGHIALYVNFDTDKATIKSESKPVIDEIQKLLNSDAKLRIRIEGHTDNSGTAARNLKLSEERAKSVKDALVAGGINGARLESKGLGQTTPLADNGTEDGKAKNRRVEIVKL</sequence>
<feature type="domain" description="OmpA-like" evidence="5">
    <location>
        <begin position="231"/>
        <end position="345"/>
    </location>
</feature>
<reference evidence="6 7" key="2">
    <citation type="submission" date="2019-06" db="EMBL/GenBank/DDBJ databases">
        <authorList>
            <person name="Seo Y."/>
        </authorList>
    </citation>
    <scope>NUCLEOTIDE SEQUENCE [LARGE SCALE GENOMIC DNA]</scope>
    <source>
        <strain evidence="6 7">MaA-Y11</strain>
    </source>
</reference>
<comment type="subcellular location">
    <subcellularLocation>
        <location evidence="1">Cell outer membrane</location>
    </subcellularLocation>
</comment>
<evidence type="ECO:0000313" key="6">
    <source>
        <dbReference type="EMBL" id="TPD65575.1"/>
    </source>
</evidence>
<dbReference type="RefSeq" id="WP_140001858.1">
    <property type="nucleotide sequence ID" value="NZ_VFJE01000056.1"/>
</dbReference>
<dbReference type="PRINTS" id="PR01023">
    <property type="entry name" value="NAFLGMOTY"/>
</dbReference>
<evidence type="ECO:0000256" key="1">
    <source>
        <dbReference type="ARBA" id="ARBA00004442"/>
    </source>
</evidence>
<protein>
    <submittedName>
        <fullName evidence="6">OmpA family protein</fullName>
    </submittedName>
</protein>
<dbReference type="CDD" id="cd07185">
    <property type="entry name" value="OmpA_C-like"/>
    <property type="match status" value="1"/>
</dbReference>
<dbReference type="InterPro" id="IPR036737">
    <property type="entry name" value="OmpA-like_sf"/>
</dbReference>
<dbReference type="Pfam" id="PF00691">
    <property type="entry name" value="OmpA"/>
    <property type="match status" value="1"/>
</dbReference>
<dbReference type="EMBL" id="VFJE01000056">
    <property type="protein sequence ID" value="TPD65575.1"/>
    <property type="molecule type" value="Genomic_DNA"/>
</dbReference>
<dbReference type="InterPro" id="IPR006664">
    <property type="entry name" value="OMP_bac"/>
</dbReference>
<organism evidence="6 7">
    <name type="scientific">Flavobacterium microcysteis</name>
    <dbReference type="NCBI Taxonomy" id="2596891"/>
    <lineage>
        <taxon>Bacteria</taxon>
        <taxon>Pseudomonadati</taxon>
        <taxon>Bacteroidota</taxon>
        <taxon>Flavobacteriia</taxon>
        <taxon>Flavobacteriales</taxon>
        <taxon>Flavobacteriaceae</taxon>
        <taxon>Flavobacterium</taxon>
    </lineage>
</organism>
<dbReference type="AlphaFoldDB" id="A0A501PZG2"/>
<dbReference type="PANTHER" id="PTHR30329:SF21">
    <property type="entry name" value="LIPOPROTEIN YIAD-RELATED"/>
    <property type="match status" value="1"/>
</dbReference>
<accession>A0A501PZG2</accession>
<evidence type="ECO:0000259" key="5">
    <source>
        <dbReference type="PROSITE" id="PS51123"/>
    </source>
</evidence>
<gene>
    <name evidence="6" type="ORF">FJA49_15385</name>
</gene>
<proteinExistence type="predicted"/>
<evidence type="ECO:0000313" key="7">
    <source>
        <dbReference type="Proteomes" id="UP000319175"/>
    </source>
</evidence>
<keyword evidence="2 4" id="KW-0472">Membrane</keyword>
<evidence type="ECO:0000256" key="3">
    <source>
        <dbReference type="ARBA" id="ARBA00023237"/>
    </source>
</evidence>
<keyword evidence="7" id="KW-1185">Reference proteome</keyword>
<keyword evidence="3" id="KW-0998">Cell outer membrane</keyword>
<dbReference type="Gene3D" id="3.30.1330.60">
    <property type="entry name" value="OmpA-like domain"/>
    <property type="match status" value="1"/>
</dbReference>
<reference evidence="6 7" key="1">
    <citation type="submission" date="2019-06" db="EMBL/GenBank/DDBJ databases">
        <title>Flavobacterium sp. MaA-Y11 from geoumgang.</title>
        <authorList>
            <person name="Jeong S."/>
        </authorList>
    </citation>
    <scope>NUCLEOTIDE SEQUENCE [LARGE SCALE GENOMIC DNA]</scope>
    <source>
        <strain evidence="6 7">MaA-Y11</strain>
    </source>
</reference>
<dbReference type="SUPFAM" id="SSF103088">
    <property type="entry name" value="OmpA-like"/>
    <property type="match status" value="1"/>
</dbReference>
<dbReference type="GO" id="GO:0009279">
    <property type="term" value="C:cell outer membrane"/>
    <property type="evidence" value="ECO:0007669"/>
    <property type="project" value="UniProtKB-SubCell"/>
</dbReference>
<dbReference type="InterPro" id="IPR006665">
    <property type="entry name" value="OmpA-like"/>
</dbReference>
<dbReference type="PROSITE" id="PS51123">
    <property type="entry name" value="OMPA_2"/>
    <property type="match status" value="1"/>
</dbReference>
<dbReference type="Proteomes" id="UP000319175">
    <property type="component" value="Unassembled WGS sequence"/>
</dbReference>
<dbReference type="OrthoDB" id="9792021at2"/>